<keyword evidence="1" id="KW-0472">Membrane</keyword>
<feature type="domain" description="Lnb N-terminal periplasmic" evidence="2">
    <location>
        <begin position="19"/>
        <end position="168"/>
    </location>
</feature>
<proteinExistence type="predicted"/>
<dbReference type="AlphaFoldDB" id="A0A645BAN3"/>
<feature type="domain" description="Lnb-like transmembrane" evidence="3">
    <location>
        <begin position="247"/>
        <end position="377"/>
    </location>
</feature>
<keyword evidence="1" id="KW-1133">Transmembrane helix</keyword>
<feature type="transmembrane region" description="Helical" evidence="1">
    <location>
        <begin position="282"/>
        <end position="301"/>
    </location>
</feature>
<protein>
    <submittedName>
        <fullName evidence="4">Uncharacterized protein</fullName>
    </submittedName>
</protein>
<dbReference type="Pfam" id="PF13387">
    <property type="entry name" value="Lnb_N"/>
    <property type="match status" value="1"/>
</dbReference>
<keyword evidence="1" id="KW-0812">Transmembrane</keyword>
<reference evidence="4" key="1">
    <citation type="submission" date="2019-08" db="EMBL/GenBank/DDBJ databases">
        <authorList>
            <person name="Kucharzyk K."/>
            <person name="Murdoch R.W."/>
            <person name="Higgins S."/>
            <person name="Loffler F."/>
        </authorList>
    </citation>
    <scope>NUCLEOTIDE SEQUENCE</scope>
</reference>
<accession>A0A645BAN3</accession>
<dbReference type="InterPro" id="IPR057436">
    <property type="entry name" value="5TMH_Lnb"/>
</dbReference>
<sequence>MMLLFGVSQLNAQQINFGDSTVISLITCDPGDEIYAKFGHTAIRIKDTEGLDLVFNYGLFDFRTENFYWKFLRGYTDYMLCVSRTADFLYEYQTRNSSVYEQVLNLDRNEKNKLIHLLNVNYEPQNRVYRYNFVFDNCATRPQDIIQEAVNGAIVDNVNPSDETYREIISKYLNDDPWADFGINLILGIDADRQAGEQANSFIPGNLKNYFERAKVLPVDERRSERKLVEASEVLIQAVPRQKAEINWFFHPVTITLLFLMVGLMLTFFKERKNNLYKIFDTVLYLFTGFAGLLIMVFSFFSVHPLVANNLNLLWLNPLNILVAFLLWQRQARKFLFFYNIVSLVLILLYIVVSVFFVHSIVPAAVPLSVLVFIRTLRRLERLLHILFTPTSDGLKWKK</sequence>
<evidence type="ECO:0000259" key="2">
    <source>
        <dbReference type="Pfam" id="PF13387"/>
    </source>
</evidence>
<feature type="transmembrane region" description="Helical" evidence="1">
    <location>
        <begin position="248"/>
        <end position="270"/>
    </location>
</feature>
<feature type="transmembrane region" description="Helical" evidence="1">
    <location>
        <begin position="307"/>
        <end position="328"/>
    </location>
</feature>
<name>A0A645BAN3_9ZZZZ</name>
<organism evidence="4">
    <name type="scientific">bioreactor metagenome</name>
    <dbReference type="NCBI Taxonomy" id="1076179"/>
    <lineage>
        <taxon>unclassified sequences</taxon>
        <taxon>metagenomes</taxon>
        <taxon>ecological metagenomes</taxon>
    </lineage>
</organism>
<gene>
    <name evidence="4" type="ORF">SDC9_107061</name>
</gene>
<dbReference type="EMBL" id="VSSQ01017686">
    <property type="protein sequence ID" value="MPM60213.1"/>
    <property type="molecule type" value="Genomic_DNA"/>
</dbReference>
<feature type="transmembrane region" description="Helical" evidence="1">
    <location>
        <begin position="335"/>
        <end position="353"/>
    </location>
</feature>
<evidence type="ECO:0000256" key="1">
    <source>
        <dbReference type="SAM" id="Phobius"/>
    </source>
</evidence>
<comment type="caution">
    <text evidence="4">The sequence shown here is derived from an EMBL/GenBank/DDBJ whole genome shotgun (WGS) entry which is preliminary data.</text>
</comment>
<evidence type="ECO:0000313" key="4">
    <source>
        <dbReference type="EMBL" id="MPM60213.1"/>
    </source>
</evidence>
<evidence type="ECO:0000259" key="3">
    <source>
        <dbReference type="Pfam" id="PF25221"/>
    </source>
</evidence>
<dbReference type="InterPro" id="IPR025178">
    <property type="entry name" value="Lnb_N"/>
</dbReference>
<dbReference type="Pfam" id="PF25221">
    <property type="entry name" value="5TMH_Lnb"/>
    <property type="match status" value="1"/>
</dbReference>